<dbReference type="InterPro" id="IPR053290">
    <property type="entry name" value="TSET_complex_member"/>
</dbReference>
<dbReference type="Proteomes" id="UP000076078">
    <property type="component" value="Unassembled WGS sequence"/>
</dbReference>
<dbReference type="PANTHER" id="PTHR45521">
    <property type="entry name" value="TSET COMPLEX MEMBER TSTF"/>
    <property type="match status" value="1"/>
</dbReference>
<feature type="compositionally biased region" description="Low complexity" evidence="1">
    <location>
        <begin position="676"/>
        <end position="751"/>
    </location>
</feature>
<evidence type="ECO:0000313" key="2">
    <source>
        <dbReference type="EMBL" id="KYQ90691.1"/>
    </source>
</evidence>
<keyword evidence="3" id="KW-1185">Reference proteome</keyword>
<dbReference type="InterPro" id="IPR001680">
    <property type="entry name" value="WD40_rpt"/>
</dbReference>
<dbReference type="OrthoDB" id="509637at2759"/>
<dbReference type="PANTHER" id="PTHR45521:SF2">
    <property type="entry name" value="TRANSDUCIN_WD40 REPEAT-LIKE SUPERFAMILY PROTEIN"/>
    <property type="match status" value="1"/>
</dbReference>
<protein>
    <submittedName>
        <fullName evidence="2">Uncharacterized protein</fullName>
    </submittedName>
</protein>
<accession>A0A151Z9R8</accession>
<dbReference type="SMART" id="SM00320">
    <property type="entry name" value="WD40"/>
    <property type="match status" value="3"/>
</dbReference>
<evidence type="ECO:0000313" key="3">
    <source>
        <dbReference type="Proteomes" id="UP000076078"/>
    </source>
</evidence>
<dbReference type="AlphaFoldDB" id="A0A151Z9R8"/>
<feature type="compositionally biased region" description="Low complexity" evidence="1">
    <location>
        <begin position="103"/>
        <end position="128"/>
    </location>
</feature>
<proteinExistence type="predicted"/>
<dbReference type="SUPFAM" id="SSF50978">
    <property type="entry name" value="WD40 repeat-like"/>
    <property type="match status" value="1"/>
</dbReference>
<feature type="compositionally biased region" description="Low complexity" evidence="1">
    <location>
        <begin position="144"/>
        <end position="157"/>
    </location>
</feature>
<dbReference type="InterPro" id="IPR015943">
    <property type="entry name" value="WD40/YVTN_repeat-like_dom_sf"/>
</dbReference>
<evidence type="ECO:0000256" key="1">
    <source>
        <dbReference type="SAM" id="MobiDB-lite"/>
    </source>
</evidence>
<feature type="compositionally biased region" description="Polar residues" evidence="1">
    <location>
        <begin position="129"/>
        <end position="143"/>
    </location>
</feature>
<sequence>MDNPTYLIYKTKFNINNPYTPVDIHPVNPWILYCDSDNNIIIQNYQNNEKLLNFSILQHDEEKRELMMIQKRVPTLSSLNTQTSPGSNSINYVGAQGGTVTVSSNSGGLNSSGTQSQTSNNNQPLSPQIPSIQVSSNTGTLHRNASNSSNAMKSSLNTDSISQQNKDDISEKIEKLGQIKFLYFHDRFTRIYKDKKPKISQNKFNKSSNNSNSNSTSSSVGIEDNIVVVAENRIVIINYHSQRLREIKIPLFETKSPSSVEFFSNLPLIAFGGPDSVIRLWNLDKWELEKQLTGGHTKGSIVKLKVIEMENEILASVGTDGYCCLWNMKSGSLAHQFPKTGHEFIDLAYDHVSGYILALTDDRIIYTYDPVGQKEVTKVSCGKKDSFQSLEPFYHPKFNGLDLMLSTKSPAVISFFNRLSPTSSSSSSSSASSLSSPTGISYNIDIDQLLNTSKKEKSKLYRVFQHPMNPSMLVCWINKSIYILSMSSSSVPVCTSTFSLTLNDSLVFYPYQGFIHQTNLTNVLTNQSLKTSIQVPPGENIRLELSPSGKYISMICFNSSQYQIYEVGTWKSVEKGQCLDLTWSHLSKQQVEKFGKLEKIFESVDTIKKKKTLGILPSVGKPSKKEEQVFSKILLQTKEMSTNITQELLLNTNQDRLLGGLLLGVYQRNSADHTPGSGSTISSGISSNSSTPTGGSSSSSSLSNSTNSTSSLSSNSGMNTPSSSNLMANVSSKSGSSGVNSGSSSSSSDSNETCINIKGEESEFSGLQLLDWWSLAPIGGQILPPLKIYWNANQTLCAITYSHRFYVYSVREGFQAICMYPLTVTSALWHYNTLFISTPLDIQVLFPHKNESTPLILASQSGIVFPEELYDIQSGSLSSGQKPNQTFSVLPNFKPSGQVSLVEVNNEGLIYLDSNYRFYCLPLSHYLLKFLILAQMESFESAMRCAQMVDHKYHYLMARFLTDRGNARLCLPLQGISNLLKFLVLFNNDCLAESLDCIPPLVHQIKSGQSITNEDTLEEVTLTYLGKMSIEIGKKSQALKDYQLSEKAFRLASTLDPYSAYQQLALQLFTQEKFQELKELQSAIQQNFPIESNLITLFLEQQ</sequence>
<feature type="region of interest" description="Disordered" evidence="1">
    <location>
        <begin position="103"/>
        <end position="163"/>
    </location>
</feature>
<reference evidence="2 3" key="1">
    <citation type="submission" date="2015-12" db="EMBL/GenBank/DDBJ databases">
        <title>Dictyostelia acquired genes for synthesis and detection of signals that induce cell-type specialization by lateral gene transfer from prokaryotes.</title>
        <authorList>
            <person name="Gloeckner G."/>
            <person name="Schaap P."/>
        </authorList>
    </citation>
    <scope>NUCLEOTIDE SEQUENCE [LARGE SCALE GENOMIC DNA]</scope>
    <source>
        <strain evidence="2 3">TK</strain>
    </source>
</reference>
<dbReference type="InterPro" id="IPR036322">
    <property type="entry name" value="WD40_repeat_dom_sf"/>
</dbReference>
<dbReference type="InParanoid" id="A0A151Z9R8"/>
<dbReference type="Gene3D" id="2.130.10.10">
    <property type="entry name" value="YVTN repeat-like/Quinoprotein amine dehydrogenase"/>
    <property type="match status" value="1"/>
</dbReference>
<dbReference type="OMA" id="VECVFVD"/>
<feature type="region of interest" description="Disordered" evidence="1">
    <location>
        <begin position="200"/>
        <end position="219"/>
    </location>
</feature>
<name>A0A151Z9R8_TIELA</name>
<feature type="region of interest" description="Disordered" evidence="1">
    <location>
        <begin position="673"/>
        <end position="753"/>
    </location>
</feature>
<dbReference type="STRING" id="361077.A0A151Z9R8"/>
<dbReference type="EMBL" id="LODT01000037">
    <property type="protein sequence ID" value="KYQ90691.1"/>
    <property type="molecule type" value="Genomic_DNA"/>
</dbReference>
<gene>
    <name evidence="2" type="ORF">DLAC_09326</name>
</gene>
<organism evidence="2 3">
    <name type="scientific">Tieghemostelium lacteum</name>
    <name type="common">Slime mold</name>
    <name type="synonym">Dictyostelium lacteum</name>
    <dbReference type="NCBI Taxonomy" id="361077"/>
    <lineage>
        <taxon>Eukaryota</taxon>
        <taxon>Amoebozoa</taxon>
        <taxon>Evosea</taxon>
        <taxon>Eumycetozoa</taxon>
        <taxon>Dictyostelia</taxon>
        <taxon>Dictyosteliales</taxon>
        <taxon>Raperosteliaceae</taxon>
        <taxon>Tieghemostelium</taxon>
    </lineage>
</organism>
<comment type="caution">
    <text evidence="2">The sequence shown here is derived from an EMBL/GenBank/DDBJ whole genome shotgun (WGS) entry which is preliminary data.</text>
</comment>